<dbReference type="InterPro" id="IPR038765">
    <property type="entry name" value="Papain-like_cys_pep_sf"/>
</dbReference>
<dbReference type="SUPFAM" id="SSF54001">
    <property type="entry name" value="Cysteine proteinases"/>
    <property type="match status" value="1"/>
</dbReference>
<feature type="compositionally biased region" description="Low complexity" evidence="8">
    <location>
        <begin position="570"/>
        <end position="609"/>
    </location>
</feature>
<dbReference type="OrthoDB" id="420187at2759"/>
<dbReference type="PROSITE" id="PS00972">
    <property type="entry name" value="USP_1"/>
    <property type="match status" value="1"/>
</dbReference>
<feature type="compositionally biased region" description="Basic residues" evidence="8">
    <location>
        <begin position="673"/>
        <end position="683"/>
    </location>
</feature>
<feature type="compositionally biased region" description="Basic and acidic residues" evidence="8">
    <location>
        <begin position="537"/>
        <end position="557"/>
    </location>
</feature>
<evidence type="ECO:0000256" key="1">
    <source>
        <dbReference type="ARBA" id="ARBA00000707"/>
    </source>
</evidence>
<dbReference type="Gene3D" id="3.90.70.10">
    <property type="entry name" value="Cysteine proteinases"/>
    <property type="match status" value="1"/>
</dbReference>
<accession>A0A8K0UKJ3</accession>
<evidence type="ECO:0000256" key="8">
    <source>
        <dbReference type="SAM" id="MobiDB-lite"/>
    </source>
</evidence>
<keyword evidence="11" id="KW-1185">Reference proteome</keyword>
<gene>
    <name evidence="10" type="ORF">BXZ70DRAFT_341245</name>
</gene>
<name>A0A8K0UKJ3_9AGAR</name>
<dbReference type="GO" id="GO:0016579">
    <property type="term" value="P:protein deubiquitination"/>
    <property type="evidence" value="ECO:0007669"/>
    <property type="project" value="InterPro"/>
</dbReference>
<dbReference type="PANTHER" id="PTHR24006">
    <property type="entry name" value="UBIQUITIN CARBOXYL-TERMINAL HYDROLASE"/>
    <property type="match status" value="1"/>
</dbReference>
<feature type="compositionally biased region" description="Low complexity" evidence="8">
    <location>
        <begin position="80"/>
        <end position="98"/>
    </location>
</feature>
<dbReference type="InterPro" id="IPR001394">
    <property type="entry name" value="Peptidase_C19_UCH"/>
</dbReference>
<comment type="similarity">
    <text evidence="2 7">Belongs to the peptidase C19 family.</text>
</comment>
<keyword evidence="4 7" id="KW-0833">Ubl conjugation pathway</keyword>
<comment type="caution">
    <text evidence="10">The sequence shown here is derived from an EMBL/GenBank/DDBJ whole genome shotgun (WGS) entry which is preliminary data.</text>
</comment>
<evidence type="ECO:0000256" key="3">
    <source>
        <dbReference type="ARBA" id="ARBA00022670"/>
    </source>
</evidence>
<comment type="catalytic activity">
    <reaction evidence="1 7">
        <text>Thiol-dependent hydrolysis of ester, thioester, amide, peptide and isopeptide bonds formed by the C-terminal Gly of ubiquitin (a 76-residue protein attached to proteins as an intracellular targeting signal).</text>
        <dbReference type="EC" id="3.4.19.12"/>
    </reaction>
</comment>
<feature type="compositionally biased region" description="Basic and acidic residues" evidence="8">
    <location>
        <begin position="655"/>
        <end position="664"/>
    </location>
</feature>
<evidence type="ECO:0000313" key="10">
    <source>
        <dbReference type="EMBL" id="KAH8094862.1"/>
    </source>
</evidence>
<dbReference type="PROSITE" id="PS00973">
    <property type="entry name" value="USP_2"/>
    <property type="match status" value="1"/>
</dbReference>
<feature type="region of interest" description="Disordered" evidence="8">
    <location>
        <begin position="1"/>
        <end position="24"/>
    </location>
</feature>
<evidence type="ECO:0000256" key="4">
    <source>
        <dbReference type="ARBA" id="ARBA00022786"/>
    </source>
</evidence>
<evidence type="ECO:0000256" key="2">
    <source>
        <dbReference type="ARBA" id="ARBA00009085"/>
    </source>
</evidence>
<proteinExistence type="inferred from homology"/>
<dbReference type="GO" id="GO:0005829">
    <property type="term" value="C:cytosol"/>
    <property type="evidence" value="ECO:0007669"/>
    <property type="project" value="TreeGrafter"/>
</dbReference>
<dbReference type="EMBL" id="JAEVFJ010000024">
    <property type="protein sequence ID" value="KAH8094862.1"/>
    <property type="molecule type" value="Genomic_DNA"/>
</dbReference>
<dbReference type="AlphaFoldDB" id="A0A8K0UKJ3"/>
<feature type="region of interest" description="Disordered" evidence="8">
    <location>
        <begin position="464"/>
        <end position="683"/>
    </location>
</feature>
<dbReference type="InterPro" id="IPR050164">
    <property type="entry name" value="Peptidase_C19"/>
</dbReference>
<feature type="domain" description="USP" evidence="9">
    <location>
        <begin position="119"/>
        <end position="419"/>
    </location>
</feature>
<dbReference type="Proteomes" id="UP000813824">
    <property type="component" value="Unassembled WGS sequence"/>
</dbReference>
<dbReference type="GO" id="GO:0006508">
    <property type="term" value="P:proteolysis"/>
    <property type="evidence" value="ECO:0007669"/>
    <property type="project" value="UniProtKB-KW"/>
</dbReference>
<sequence length="683" mass="75089">MIATQLYPAPTFAENRDRDSAQYLPANDIESFKKLLPPEIDFVEGSSSGTLSIGDAKYQPINGSPTQLRKNDQKVSETRSYQPSQSESSSTKPVSSEPAKSLWTRPIDTTWPANVNMGCGLNNTGNTCFLNSALQCLIHTPPLYRVLSTHSLSDPCYVKKHAFCMSCSMWKLMRECFERKIPTTPYPISSKLSEIAKHMRKGRQEDSHEFLRYAIDALQKSCLAANPKIDHKLAVTTWVHKIFGGKLRSRVTCLSCGYNSDTYDDMLDLSVDIFGADSLQKALRKFVAIDHLKGADKYKCDKCKKHVSADKSFTIHEAPVVLSIHLKRFTPMGRKMNQPIRYDEQLSLQSVMSEGQYGPTYDLYGVISHAGGGPNSGHYYSHIKNAHGQWYEMNDESVTRVSNPPTNMRNAYVLFYLRRKGQALEAALSAPTSTPKQRVPSPAVPKPGLVAGMKKRKVTEDMSKPFIGPLLPSPSLLDRASPPDAKKQKPNPPDPQAKLLQKKIAAASQSRTPVKSGPPNALESLSQYKDDDEDSDIGEKVEKDVEMAGTVSKDKHPSTLVEPLEDPSRSPVSTSPTLTEPSLPPTSASTSITASSSSVGVSGPVPATSFYSSEGSKLKGKHCNTVDLTSWAKTPISPPSRPKSYASQNPYNRLIRSDNLRQPRDGNSGTHSSAKRRGRSVAV</sequence>
<keyword evidence="5 7" id="KW-0378">Hydrolase</keyword>
<evidence type="ECO:0000313" key="11">
    <source>
        <dbReference type="Proteomes" id="UP000813824"/>
    </source>
</evidence>
<keyword evidence="6 7" id="KW-0788">Thiol protease</keyword>
<keyword evidence="3 7" id="KW-0645">Protease</keyword>
<dbReference type="FunFam" id="3.90.70.10:FF:000119">
    <property type="entry name" value="Ubiquitin specific peptidase 36"/>
    <property type="match status" value="1"/>
</dbReference>
<evidence type="ECO:0000256" key="6">
    <source>
        <dbReference type="ARBA" id="ARBA00022807"/>
    </source>
</evidence>
<dbReference type="Pfam" id="PF00443">
    <property type="entry name" value="UCH"/>
    <property type="match status" value="1"/>
</dbReference>
<dbReference type="InterPro" id="IPR028889">
    <property type="entry name" value="USP"/>
</dbReference>
<dbReference type="EC" id="3.4.19.12" evidence="7"/>
<feature type="region of interest" description="Disordered" evidence="8">
    <location>
        <begin position="46"/>
        <end position="101"/>
    </location>
</feature>
<dbReference type="GO" id="GO:0004843">
    <property type="term" value="F:cysteine-type deubiquitinase activity"/>
    <property type="evidence" value="ECO:0007669"/>
    <property type="project" value="UniProtKB-UniRule"/>
</dbReference>
<reference evidence="10" key="1">
    <citation type="journal article" date="2021" name="New Phytol.">
        <title>Evolutionary innovations through gain and loss of genes in the ectomycorrhizal Boletales.</title>
        <authorList>
            <person name="Wu G."/>
            <person name="Miyauchi S."/>
            <person name="Morin E."/>
            <person name="Kuo A."/>
            <person name="Drula E."/>
            <person name="Varga T."/>
            <person name="Kohler A."/>
            <person name="Feng B."/>
            <person name="Cao Y."/>
            <person name="Lipzen A."/>
            <person name="Daum C."/>
            <person name="Hundley H."/>
            <person name="Pangilinan J."/>
            <person name="Johnson J."/>
            <person name="Barry K."/>
            <person name="LaButti K."/>
            <person name="Ng V."/>
            <person name="Ahrendt S."/>
            <person name="Min B."/>
            <person name="Choi I.G."/>
            <person name="Park H."/>
            <person name="Plett J.M."/>
            <person name="Magnuson J."/>
            <person name="Spatafora J.W."/>
            <person name="Nagy L.G."/>
            <person name="Henrissat B."/>
            <person name="Grigoriev I.V."/>
            <person name="Yang Z.L."/>
            <person name="Xu J."/>
            <person name="Martin F.M."/>
        </authorList>
    </citation>
    <scope>NUCLEOTIDE SEQUENCE</scope>
    <source>
        <strain evidence="10">KKN 215</strain>
    </source>
</reference>
<dbReference type="PANTHER" id="PTHR24006:SF758">
    <property type="entry name" value="UBIQUITIN CARBOXYL-TERMINAL HYDROLASE 36"/>
    <property type="match status" value="1"/>
</dbReference>
<dbReference type="InterPro" id="IPR018200">
    <property type="entry name" value="USP_CS"/>
</dbReference>
<feature type="compositionally biased region" description="Low complexity" evidence="8">
    <location>
        <begin position="496"/>
        <end position="507"/>
    </location>
</feature>
<dbReference type="GO" id="GO:0005634">
    <property type="term" value="C:nucleus"/>
    <property type="evidence" value="ECO:0007669"/>
    <property type="project" value="TreeGrafter"/>
</dbReference>
<evidence type="ECO:0000256" key="5">
    <source>
        <dbReference type="ARBA" id="ARBA00022801"/>
    </source>
</evidence>
<evidence type="ECO:0000259" key="9">
    <source>
        <dbReference type="PROSITE" id="PS50235"/>
    </source>
</evidence>
<dbReference type="PROSITE" id="PS50235">
    <property type="entry name" value="USP_3"/>
    <property type="match status" value="1"/>
</dbReference>
<protein>
    <recommendedName>
        <fullName evidence="7">Ubiquitin carboxyl-terminal hydrolase</fullName>
        <ecNumber evidence="7">3.4.19.12</ecNumber>
    </recommendedName>
</protein>
<organism evidence="10 11">
    <name type="scientific">Cristinia sonorae</name>
    <dbReference type="NCBI Taxonomy" id="1940300"/>
    <lineage>
        <taxon>Eukaryota</taxon>
        <taxon>Fungi</taxon>
        <taxon>Dikarya</taxon>
        <taxon>Basidiomycota</taxon>
        <taxon>Agaricomycotina</taxon>
        <taxon>Agaricomycetes</taxon>
        <taxon>Agaricomycetidae</taxon>
        <taxon>Agaricales</taxon>
        <taxon>Pleurotineae</taxon>
        <taxon>Stephanosporaceae</taxon>
        <taxon>Cristinia</taxon>
    </lineage>
</organism>
<feature type="region of interest" description="Disordered" evidence="8">
    <location>
        <begin position="427"/>
        <end position="450"/>
    </location>
</feature>
<evidence type="ECO:0000256" key="7">
    <source>
        <dbReference type="RuleBase" id="RU366025"/>
    </source>
</evidence>